<dbReference type="EMBL" id="JADGJW010000295">
    <property type="protein sequence ID" value="KAJ3220519.1"/>
    <property type="molecule type" value="Genomic_DNA"/>
</dbReference>
<reference evidence="1" key="1">
    <citation type="submission" date="2020-05" db="EMBL/GenBank/DDBJ databases">
        <title>Phylogenomic resolution of chytrid fungi.</title>
        <authorList>
            <person name="Stajich J.E."/>
            <person name="Amses K."/>
            <person name="Simmons R."/>
            <person name="Seto K."/>
            <person name="Myers J."/>
            <person name="Bonds A."/>
            <person name="Quandt C.A."/>
            <person name="Barry K."/>
            <person name="Liu P."/>
            <person name="Grigoriev I."/>
            <person name="Longcore J.E."/>
            <person name="James T.Y."/>
        </authorList>
    </citation>
    <scope>NUCLEOTIDE SEQUENCE</scope>
    <source>
        <strain evidence="1">JEL0476</strain>
    </source>
</reference>
<protein>
    <submittedName>
        <fullName evidence="1">Uncharacterized protein</fullName>
    </submittedName>
</protein>
<name>A0AAD5XVR8_9FUNG</name>
<evidence type="ECO:0000313" key="2">
    <source>
        <dbReference type="Proteomes" id="UP001211065"/>
    </source>
</evidence>
<sequence>MNVVNLNSHQLLKTFFPISFKKSKSHELKLSIFKLKQKSTFQLIYLKEYLDQKFLSTIVNGQKTDRIYQIDYSGLDKNTCTQSRLIKRMDDKYYKFKHVGHIVKQNYKAPIGLFGFDELDIPLIGKVKYWGPIQKELENIGCKVFVPRVSGIGSIENRAKELDAFLIKQNINEPINFV</sequence>
<dbReference type="InterPro" id="IPR029058">
    <property type="entry name" value="AB_hydrolase_fold"/>
</dbReference>
<evidence type="ECO:0000313" key="1">
    <source>
        <dbReference type="EMBL" id="KAJ3220519.1"/>
    </source>
</evidence>
<keyword evidence="2" id="KW-1185">Reference proteome</keyword>
<gene>
    <name evidence="1" type="ORF">HK099_004238</name>
</gene>
<organism evidence="1 2">
    <name type="scientific">Clydaea vesicula</name>
    <dbReference type="NCBI Taxonomy" id="447962"/>
    <lineage>
        <taxon>Eukaryota</taxon>
        <taxon>Fungi</taxon>
        <taxon>Fungi incertae sedis</taxon>
        <taxon>Chytridiomycota</taxon>
        <taxon>Chytridiomycota incertae sedis</taxon>
        <taxon>Chytridiomycetes</taxon>
        <taxon>Lobulomycetales</taxon>
        <taxon>Lobulomycetaceae</taxon>
        <taxon>Clydaea</taxon>
    </lineage>
</organism>
<dbReference type="Proteomes" id="UP001211065">
    <property type="component" value="Unassembled WGS sequence"/>
</dbReference>
<dbReference type="AlphaFoldDB" id="A0AAD5XVR8"/>
<comment type="caution">
    <text evidence="1">The sequence shown here is derived from an EMBL/GenBank/DDBJ whole genome shotgun (WGS) entry which is preliminary data.</text>
</comment>
<dbReference type="Gene3D" id="3.40.50.1820">
    <property type="entry name" value="alpha/beta hydrolase"/>
    <property type="match status" value="1"/>
</dbReference>
<proteinExistence type="predicted"/>
<accession>A0AAD5XVR8</accession>